<comment type="caution">
    <text evidence="1">The sequence shown here is derived from an EMBL/GenBank/DDBJ whole genome shotgun (WGS) entry which is preliminary data.</text>
</comment>
<evidence type="ECO:0000313" key="2">
    <source>
        <dbReference type="Proteomes" id="UP000288805"/>
    </source>
</evidence>
<dbReference type="EMBL" id="QGNW01001133">
    <property type="protein sequence ID" value="RVW54130.1"/>
    <property type="molecule type" value="Genomic_DNA"/>
</dbReference>
<dbReference type="AlphaFoldDB" id="A0A438F285"/>
<accession>A0A438F285</accession>
<dbReference type="Proteomes" id="UP000288805">
    <property type="component" value="Unassembled WGS sequence"/>
</dbReference>
<protein>
    <submittedName>
        <fullName evidence="1">Uncharacterized protein</fullName>
    </submittedName>
</protein>
<gene>
    <name evidence="1" type="ORF">CK203_092202</name>
</gene>
<sequence length="280" mass="31574">MIGVKYGQEEFGWKTKEGRGAYGVGAWKEIMKEANWCWENIKFKAQGRQAIFRGGRVLGKEGAREVWGEAAYNGLFVINACDFPHRGVWGEQGFPLFALATSKEAWVNEVWTVAGERGGSWSPCFNRPFNDWELEEVERLFCCLDGKKVSVDEEDRVRWMDSKDGVFSRLHGEESNLGPFQRRVGLWLIDAFCAKCVSSRLITSSFIVKNKGSVDAAPFFIWSILGVSFFSKGTLLGGGTLLWVRRGRWCGKWDRYACFGSFGRQGIELLLKIACCPSKG</sequence>
<organism evidence="1 2">
    <name type="scientific">Vitis vinifera</name>
    <name type="common">Grape</name>
    <dbReference type="NCBI Taxonomy" id="29760"/>
    <lineage>
        <taxon>Eukaryota</taxon>
        <taxon>Viridiplantae</taxon>
        <taxon>Streptophyta</taxon>
        <taxon>Embryophyta</taxon>
        <taxon>Tracheophyta</taxon>
        <taxon>Spermatophyta</taxon>
        <taxon>Magnoliopsida</taxon>
        <taxon>eudicotyledons</taxon>
        <taxon>Gunneridae</taxon>
        <taxon>Pentapetalae</taxon>
        <taxon>rosids</taxon>
        <taxon>Vitales</taxon>
        <taxon>Vitaceae</taxon>
        <taxon>Viteae</taxon>
        <taxon>Vitis</taxon>
    </lineage>
</organism>
<evidence type="ECO:0000313" key="1">
    <source>
        <dbReference type="EMBL" id="RVW54130.1"/>
    </source>
</evidence>
<proteinExistence type="predicted"/>
<reference evidence="1 2" key="1">
    <citation type="journal article" date="2018" name="PLoS Genet.">
        <title>Population sequencing reveals clonal diversity and ancestral inbreeding in the grapevine cultivar Chardonnay.</title>
        <authorList>
            <person name="Roach M.J."/>
            <person name="Johnson D.L."/>
            <person name="Bohlmann J."/>
            <person name="van Vuuren H.J."/>
            <person name="Jones S.J."/>
            <person name="Pretorius I.S."/>
            <person name="Schmidt S.A."/>
            <person name="Borneman A.R."/>
        </authorList>
    </citation>
    <scope>NUCLEOTIDE SEQUENCE [LARGE SCALE GENOMIC DNA]</scope>
    <source>
        <strain evidence="2">cv. Chardonnay</strain>
        <tissue evidence="1">Leaf</tissue>
    </source>
</reference>
<name>A0A438F285_VITVI</name>